<organism evidence="1 2">
    <name type="scientific">Stenotrophomonas maltophilia</name>
    <name type="common">Pseudomonas maltophilia</name>
    <name type="synonym">Xanthomonas maltophilia</name>
    <dbReference type="NCBI Taxonomy" id="40324"/>
    <lineage>
        <taxon>Bacteria</taxon>
        <taxon>Pseudomonadati</taxon>
        <taxon>Pseudomonadota</taxon>
        <taxon>Gammaproteobacteria</taxon>
        <taxon>Lysobacterales</taxon>
        <taxon>Lysobacteraceae</taxon>
        <taxon>Stenotrophomonas</taxon>
        <taxon>Stenotrophomonas maltophilia group</taxon>
    </lineage>
</organism>
<accession>A0A7V8FEB7</accession>
<dbReference type="AlphaFoldDB" id="A0A7V8FEB7"/>
<name>A0A7V8FEB7_STEMA</name>
<sequence>MSAIPACLSHAIANYRNENQALGPFAACLDRLQTDGFGQVRDPDAASPEVRLHASGFVIQYISLALCDHRISPSEMDNILVLKRIYALDEGDLLALQRPAIASLLGREMAQILVDEHVDRDESIHQSDLQRALGLGYDQFLHLTRQMIRPLVERQLERARAFPSERAQVLRQLQGLGRVLHLDTTTMTAVWPEPPAEVALQGN</sequence>
<dbReference type="Proteomes" id="UP000487117">
    <property type="component" value="Unassembled WGS sequence"/>
</dbReference>
<evidence type="ECO:0000313" key="2">
    <source>
        <dbReference type="Proteomes" id="UP000487117"/>
    </source>
</evidence>
<reference evidence="2" key="1">
    <citation type="journal article" date="2020" name="MBio">
        <title>Horizontal gene transfer to a defensive symbiont with a reduced genome amongst a multipartite beetle microbiome.</title>
        <authorList>
            <person name="Waterworth S.C."/>
            <person name="Florez L.V."/>
            <person name="Rees E.R."/>
            <person name="Hertweck C."/>
            <person name="Kaltenpoth M."/>
            <person name="Kwan J.C."/>
        </authorList>
    </citation>
    <scope>NUCLEOTIDE SEQUENCE [LARGE SCALE GENOMIC DNA]</scope>
</reference>
<evidence type="ECO:0000313" key="1">
    <source>
        <dbReference type="EMBL" id="KAF1013819.1"/>
    </source>
</evidence>
<comment type="caution">
    <text evidence="1">The sequence shown here is derived from an EMBL/GenBank/DDBJ whole genome shotgun (WGS) entry which is preliminary data.</text>
</comment>
<dbReference type="EMBL" id="WNDS01000004">
    <property type="protein sequence ID" value="KAF1013819.1"/>
    <property type="molecule type" value="Genomic_DNA"/>
</dbReference>
<protein>
    <submittedName>
        <fullName evidence="1">Uncharacterized protein</fullName>
    </submittedName>
</protein>
<proteinExistence type="predicted"/>
<gene>
    <name evidence="1" type="ORF">GAK31_02836</name>
</gene>